<dbReference type="GO" id="GO:0016747">
    <property type="term" value="F:acyltransferase activity, transferring groups other than amino-acyl groups"/>
    <property type="evidence" value="ECO:0007669"/>
    <property type="project" value="InterPro"/>
</dbReference>
<gene>
    <name evidence="3" type="ORF">EAH84_14195</name>
</gene>
<dbReference type="GO" id="GO:0016020">
    <property type="term" value="C:membrane"/>
    <property type="evidence" value="ECO:0007669"/>
    <property type="project" value="TreeGrafter"/>
</dbReference>
<organism evidence="3 4">
    <name type="scientific">Sphingomonas oligophenolica</name>
    <dbReference type="NCBI Taxonomy" id="301154"/>
    <lineage>
        <taxon>Bacteria</taxon>
        <taxon>Pseudomonadati</taxon>
        <taxon>Pseudomonadota</taxon>
        <taxon>Alphaproteobacteria</taxon>
        <taxon>Sphingomonadales</taxon>
        <taxon>Sphingomonadaceae</taxon>
        <taxon>Sphingomonas</taxon>
    </lineage>
</organism>
<dbReference type="Proteomes" id="UP000318413">
    <property type="component" value="Unassembled WGS sequence"/>
</dbReference>
<reference evidence="3 4" key="1">
    <citation type="journal article" date="2019" name="Environ. Microbiol.">
        <title>Species interactions and distinct microbial communities in high Arctic permafrost affected cryosols are associated with the CH4 and CO2 gas fluxes.</title>
        <authorList>
            <person name="Altshuler I."/>
            <person name="Hamel J."/>
            <person name="Turney S."/>
            <person name="Magnuson E."/>
            <person name="Levesque R."/>
            <person name="Greer C."/>
            <person name="Whyte L.G."/>
        </authorList>
    </citation>
    <scope>NUCLEOTIDE SEQUENCE [LARGE SCALE GENOMIC DNA]</scope>
    <source>
        <strain evidence="3 4">S5.1</strain>
    </source>
</reference>
<evidence type="ECO:0000259" key="2">
    <source>
        <dbReference type="Pfam" id="PF01757"/>
    </source>
</evidence>
<dbReference type="RefSeq" id="WP_140872659.1">
    <property type="nucleotide sequence ID" value="NZ_RCZK01000017.1"/>
</dbReference>
<feature type="transmembrane region" description="Helical" evidence="1">
    <location>
        <begin position="9"/>
        <end position="29"/>
    </location>
</feature>
<feature type="transmembrane region" description="Helical" evidence="1">
    <location>
        <begin position="215"/>
        <end position="230"/>
    </location>
</feature>
<keyword evidence="4" id="KW-1185">Reference proteome</keyword>
<evidence type="ECO:0000313" key="3">
    <source>
        <dbReference type="EMBL" id="TPG08120.1"/>
    </source>
</evidence>
<proteinExistence type="predicted"/>
<dbReference type="InterPro" id="IPR002656">
    <property type="entry name" value="Acyl_transf_3_dom"/>
</dbReference>
<feature type="transmembrane region" description="Helical" evidence="1">
    <location>
        <begin position="274"/>
        <end position="295"/>
    </location>
</feature>
<protein>
    <submittedName>
        <fullName evidence="3">Acyltransferase</fullName>
    </submittedName>
</protein>
<dbReference type="GO" id="GO:0000271">
    <property type="term" value="P:polysaccharide biosynthetic process"/>
    <property type="evidence" value="ECO:0007669"/>
    <property type="project" value="TreeGrafter"/>
</dbReference>
<feature type="domain" description="Acyltransferase 3" evidence="2">
    <location>
        <begin position="10"/>
        <end position="331"/>
    </location>
</feature>
<dbReference type="PANTHER" id="PTHR23028">
    <property type="entry name" value="ACETYLTRANSFERASE"/>
    <property type="match status" value="1"/>
</dbReference>
<keyword evidence="1" id="KW-0472">Membrane</keyword>
<evidence type="ECO:0000256" key="1">
    <source>
        <dbReference type="SAM" id="Phobius"/>
    </source>
</evidence>
<keyword evidence="3" id="KW-0808">Transferase</keyword>
<evidence type="ECO:0000313" key="4">
    <source>
        <dbReference type="Proteomes" id="UP000318413"/>
    </source>
</evidence>
<dbReference type="AlphaFoldDB" id="A0A502C5Z0"/>
<keyword evidence="1" id="KW-0812">Transmembrane</keyword>
<feature type="transmembrane region" description="Helical" evidence="1">
    <location>
        <begin position="242"/>
        <end position="262"/>
    </location>
</feature>
<keyword evidence="1" id="KW-1133">Transmembrane helix</keyword>
<dbReference type="InterPro" id="IPR050879">
    <property type="entry name" value="Acyltransferase_3"/>
</dbReference>
<name>A0A502C5Z0_9SPHN</name>
<dbReference type="OrthoDB" id="9767863at2"/>
<keyword evidence="3" id="KW-0012">Acyltransferase</keyword>
<feature type="transmembrane region" description="Helical" evidence="1">
    <location>
        <begin position="315"/>
        <end position="337"/>
    </location>
</feature>
<comment type="caution">
    <text evidence="3">The sequence shown here is derived from an EMBL/GenBank/DDBJ whole genome shotgun (WGS) entry which is preliminary data.</text>
</comment>
<dbReference type="PANTHER" id="PTHR23028:SF53">
    <property type="entry name" value="ACYL_TRANSF_3 DOMAIN-CONTAINING PROTEIN"/>
    <property type="match status" value="1"/>
</dbReference>
<feature type="transmembrane region" description="Helical" evidence="1">
    <location>
        <begin position="54"/>
        <end position="70"/>
    </location>
</feature>
<accession>A0A502C5Z0</accession>
<dbReference type="EMBL" id="RCZK01000017">
    <property type="protein sequence ID" value="TPG08120.1"/>
    <property type="molecule type" value="Genomic_DNA"/>
</dbReference>
<dbReference type="Pfam" id="PF01757">
    <property type="entry name" value="Acyl_transf_3"/>
    <property type="match status" value="1"/>
</dbReference>
<feature type="transmembrane region" description="Helical" evidence="1">
    <location>
        <begin position="131"/>
        <end position="152"/>
    </location>
</feature>
<feature type="transmembrane region" description="Helical" evidence="1">
    <location>
        <begin position="91"/>
        <end position="111"/>
    </location>
</feature>
<sequence length="371" mass="41886">MRSTTGEHWIALDHVRALAAFLVFSWHFLHWSDGTPVAYAGAPVVFVLAPFDEGHTGVALFMALSGYIFAKLLDGRRIMVGWFLWNRMLRLAPLLLVTMALAGLNIAAHHGDYVAYLKSLPLGLVLPSWPNGGWSIAVELHFYVLLPLMLVVMRRNPALLALTLLISISARIGLFMQLGEVKSAAYFTIIGRYDDFALGMLAFQYRRYLKRRHRLALAVLISYCAFYWAFDWFGGANGLTRSWIWIILPTIEAACFASLIGYYDQSTSFQDRGISWLVARAGAYSYSIYLMHLFVVNHMTHLIERYVNLSNFYVALFWAIPAFFAMLPLGYLSFRFIEAPPLAYRRRYAITDPTLGKPATAALGQEASEAL</sequence>